<dbReference type="InterPro" id="IPR013766">
    <property type="entry name" value="Thioredoxin_domain"/>
</dbReference>
<dbReference type="Gene3D" id="3.40.30.10">
    <property type="entry name" value="Glutaredoxin"/>
    <property type="match status" value="1"/>
</dbReference>
<evidence type="ECO:0000259" key="1">
    <source>
        <dbReference type="PROSITE" id="PS51352"/>
    </source>
</evidence>
<proteinExistence type="predicted"/>
<sequence>MRKILILVLLVISIYSFSNVKLDDFVVHDFNNAMKIGKITGKNIIVMFSSETCYYCKKFKNEVLVDKEIQKWLRTEFIIAEINPDRNKKAIYQGKTLNYAELFGAFGVRGTPTFFFFDSKGEALAQLPGYVPKDVFLSILKFFKYFRKERISFQEFQEKNIDVNIDRKVLNLSKDDIEFLLKNDPNTKLYDNKLDEYTNIVLEKKKEELENKFYVVIYEKK</sequence>
<protein>
    <submittedName>
        <fullName evidence="2">Thioredoxin fold domain-containing protein</fullName>
    </submittedName>
</protein>
<organism evidence="2 3">
    <name type="scientific">Marinitoga aeolica</name>
    <dbReference type="NCBI Taxonomy" id="2809031"/>
    <lineage>
        <taxon>Bacteria</taxon>
        <taxon>Thermotogati</taxon>
        <taxon>Thermotogota</taxon>
        <taxon>Thermotogae</taxon>
        <taxon>Petrotogales</taxon>
        <taxon>Petrotogaceae</taxon>
        <taxon>Marinitoga</taxon>
    </lineage>
</organism>
<feature type="domain" description="Thioredoxin" evidence="1">
    <location>
        <begin position="16"/>
        <end position="145"/>
    </location>
</feature>
<dbReference type="RefSeq" id="WP_281000501.1">
    <property type="nucleotide sequence ID" value="NZ_CP069362.1"/>
</dbReference>
<accession>A0ABY8PT00</accession>
<name>A0ABY8PT00_9BACT</name>
<dbReference type="EMBL" id="CP069362">
    <property type="protein sequence ID" value="WGS65764.1"/>
    <property type="molecule type" value="Genomic_DNA"/>
</dbReference>
<evidence type="ECO:0000313" key="3">
    <source>
        <dbReference type="Proteomes" id="UP001232493"/>
    </source>
</evidence>
<dbReference type="Pfam" id="PF13098">
    <property type="entry name" value="Thioredoxin_2"/>
    <property type="match status" value="1"/>
</dbReference>
<dbReference type="PROSITE" id="PS51352">
    <property type="entry name" value="THIOREDOXIN_2"/>
    <property type="match status" value="1"/>
</dbReference>
<dbReference type="Proteomes" id="UP001232493">
    <property type="component" value="Chromosome"/>
</dbReference>
<dbReference type="SUPFAM" id="SSF52833">
    <property type="entry name" value="Thioredoxin-like"/>
    <property type="match status" value="1"/>
</dbReference>
<gene>
    <name evidence="2" type="ORF">JRV97_04215</name>
</gene>
<evidence type="ECO:0000313" key="2">
    <source>
        <dbReference type="EMBL" id="WGS65764.1"/>
    </source>
</evidence>
<dbReference type="InterPro" id="IPR012336">
    <property type="entry name" value="Thioredoxin-like_fold"/>
</dbReference>
<dbReference type="InterPro" id="IPR036249">
    <property type="entry name" value="Thioredoxin-like_sf"/>
</dbReference>
<reference evidence="2 3" key="1">
    <citation type="submission" date="2021-02" db="EMBL/GenBank/DDBJ databases">
        <title>Characterization of Marinitoga sp. nov. str. BP5-C20A.</title>
        <authorList>
            <person name="Erauso G."/>
            <person name="Postec A."/>
        </authorList>
    </citation>
    <scope>NUCLEOTIDE SEQUENCE [LARGE SCALE GENOMIC DNA]</scope>
    <source>
        <strain evidence="2 3">BP5-C20A</strain>
    </source>
</reference>
<keyword evidence="3" id="KW-1185">Reference proteome</keyword>